<keyword evidence="3" id="KW-1185">Reference proteome</keyword>
<evidence type="ECO:0000313" key="3">
    <source>
        <dbReference type="Proteomes" id="UP000828390"/>
    </source>
</evidence>
<evidence type="ECO:0000313" key="2">
    <source>
        <dbReference type="EMBL" id="KAH3738980.1"/>
    </source>
</evidence>
<sequence>MPSRLPRHPQEYRRRQQLDKQPTAPENPSFMSQRTYDINKKHLKCVLWNVQGSVNKLCNNKCN</sequence>
<organism evidence="2 3">
    <name type="scientific">Dreissena polymorpha</name>
    <name type="common">Zebra mussel</name>
    <name type="synonym">Mytilus polymorpha</name>
    <dbReference type="NCBI Taxonomy" id="45954"/>
    <lineage>
        <taxon>Eukaryota</taxon>
        <taxon>Metazoa</taxon>
        <taxon>Spiralia</taxon>
        <taxon>Lophotrochozoa</taxon>
        <taxon>Mollusca</taxon>
        <taxon>Bivalvia</taxon>
        <taxon>Autobranchia</taxon>
        <taxon>Heteroconchia</taxon>
        <taxon>Euheterodonta</taxon>
        <taxon>Imparidentia</taxon>
        <taxon>Neoheterodontei</taxon>
        <taxon>Myida</taxon>
        <taxon>Dreissenoidea</taxon>
        <taxon>Dreissenidae</taxon>
        <taxon>Dreissena</taxon>
    </lineage>
</organism>
<dbReference type="AlphaFoldDB" id="A0A9D4D6I0"/>
<dbReference type="Proteomes" id="UP000828390">
    <property type="component" value="Unassembled WGS sequence"/>
</dbReference>
<protein>
    <submittedName>
        <fullName evidence="2">Uncharacterized protein</fullName>
    </submittedName>
</protein>
<name>A0A9D4D6I0_DREPO</name>
<comment type="caution">
    <text evidence="2">The sequence shown here is derived from an EMBL/GenBank/DDBJ whole genome shotgun (WGS) entry which is preliminary data.</text>
</comment>
<proteinExistence type="predicted"/>
<accession>A0A9D4D6I0</accession>
<reference evidence="2" key="1">
    <citation type="journal article" date="2019" name="bioRxiv">
        <title>The Genome of the Zebra Mussel, Dreissena polymorpha: A Resource for Invasive Species Research.</title>
        <authorList>
            <person name="McCartney M.A."/>
            <person name="Auch B."/>
            <person name="Kono T."/>
            <person name="Mallez S."/>
            <person name="Zhang Y."/>
            <person name="Obille A."/>
            <person name="Becker A."/>
            <person name="Abrahante J.E."/>
            <person name="Garbe J."/>
            <person name="Badalamenti J.P."/>
            <person name="Herman A."/>
            <person name="Mangelson H."/>
            <person name="Liachko I."/>
            <person name="Sullivan S."/>
            <person name="Sone E.D."/>
            <person name="Koren S."/>
            <person name="Silverstein K.A.T."/>
            <person name="Beckman K.B."/>
            <person name="Gohl D.M."/>
        </authorList>
    </citation>
    <scope>NUCLEOTIDE SEQUENCE</scope>
    <source>
        <strain evidence="2">Duluth1</strain>
        <tissue evidence="2">Whole animal</tissue>
    </source>
</reference>
<feature type="compositionally biased region" description="Basic and acidic residues" evidence="1">
    <location>
        <begin position="8"/>
        <end position="18"/>
    </location>
</feature>
<feature type="region of interest" description="Disordered" evidence="1">
    <location>
        <begin position="1"/>
        <end position="32"/>
    </location>
</feature>
<reference evidence="2" key="2">
    <citation type="submission" date="2020-11" db="EMBL/GenBank/DDBJ databases">
        <authorList>
            <person name="McCartney M.A."/>
            <person name="Auch B."/>
            <person name="Kono T."/>
            <person name="Mallez S."/>
            <person name="Becker A."/>
            <person name="Gohl D.M."/>
            <person name="Silverstein K.A.T."/>
            <person name="Koren S."/>
            <person name="Bechman K.B."/>
            <person name="Herman A."/>
            <person name="Abrahante J.E."/>
            <person name="Garbe J."/>
        </authorList>
    </citation>
    <scope>NUCLEOTIDE SEQUENCE</scope>
    <source>
        <strain evidence="2">Duluth1</strain>
        <tissue evidence="2">Whole animal</tissue>
    </source>
</reference>
<evidence type="ECO:0000256" key="1">
    <source>
        <dbReference type="SAM" id="MobiDB-lite"/>
    </source>
</evidence>
<gene>
    <name evidence="2" type="ORF">DPMN_045624</name>
</gene>
<dbReference type="EMBL" id="JAIWYP010000011">
    <property type="protein sequence ID" value="KAH3738980.1"/>
    <property type="molecule type" value="Genomic_DNA"/>
</dbReference>